<dbReference type="AlphaFoldDB" id="A0A9N9DEW2"/>
<gene>
    <name evidence="1" type="ORF">FMOSSE_LOCUS10760</name>
</gene>
<dbReference type="Proteomes" id="UP000789375">
    <property type="component" value="Unassembled WGS sequence"/>
</dbReference>
<name>A0A9N9DEW2_FUNMO</name>
<keyword evidence="2" id="KW-1185">Reference proteome</keyword>
<accession>A0A9N9DEW2</accession>
<protein>
    <submittedName>
        <fullName evidence="1">5838_t:CDS:1</fullName>
    </submittedName>
</protein>
<feature type="non-terminal residue" evidence="1">
    <location>
        <position position="85"/>
    </location>
</feature>
<reference evidence="1" key="1">
    <citation type="submission" date="2021-06" db="EMBL/GenBank/DDBJ databases">
        <authorList>
            <person name="Kallberg Y."/>
            <person name="Tangrot J."/>
            <person name="Rosling A."/>
        </authorList>
    </citation>
    <scope>NUCLEOTIDE SEQUENCE</scope>
    <source>
        <strain evidence="1">87-6 pot B 2015</strain>
    </source>
</reference>
<sequence>PKYNKDYGVTGSKEAYEKATPEQIQATKNALQPNSDNIIIEKGKIIAKLRNESEKWEDDVPSYANDYSESELVINVFSKTKLQKY</sequence>
<proteinExistence type="predicted"/>
<dbReference type="EMBL" id="CAJVPP010003750">
    <property type="protein sequence ID" value="CAG8636393.1"/>
    <property type="molecule type" value="Genomic_DNA"/>
</dbReference>
<evidence type="ECO:0000313" key="2">
    <source>
        <dbReference type="Proteomes" id="UP000789375"/>
    </source>
</evidence>
<evidence type="ECO:0000313" key="1">
    <source>
        <dbReference type="EMBL" id="CAG8636393.1"/>
    </source>
</evidence>
<comment type="caution">
    <text evidence="1">The sequence shown here is derived from an EMBL/GenBank/DDBJ whole genome shotgun (WGS) entry which is preliminary data.</text>
</comment>
<organism evidence="1 2">
    <name type="scientific">Funneliformis mosseae</name>
    <name type="common">Endomycorrhizal fungus</name>
    <name type="synonym">Glomus mosseae</name>
    <dbReference type="NCBI Taxonomy" id="27381"/>
    <lineage>
        <taxon>Eukaryota</taxon>
        <taxon>Fungi</taxon>
        <taxon>Fungi incertae sedis</taxon>
        <taxon>Mucoromycota</taxon>
        <taxon>Glomeromycotina</taxon>
        <taxon>Glomeromycetes</taxon>
        <taxon>Glomerales</taxon>
        <taxon>Glomeraceae</taxon>
        <taxon>Funneliformis</taxon>
    </lineage>
</organism>